<dbReference type="GO" id="GO:0006900">
    <property type="term" value="P:vesicle budding from membrane"/>
    <property type="evidence" value="ECO:0007669"/>
    <property type="project" value="TreeGrafter"/>
</dbReference>
<evidence type="ECO:0000259" key="9">
    <source>
        <dbReference type="PROSITE" id="PS50942"/>
    </source>
</evidence>
<evidence type="ECO:0000256" key="5">
    <source>
        <dbReference type="ARBA" id="ARBA00023034"/>
    </source>
</evidence>
<evidence type="ECO:0000256" key="4">
    <source>
        <dbReference type="ARBA" id="ARBA00022583"/>
    </source>
</evidence>
<dbReference type="Pfam" id="PF07651">
    <property type="entry name" value="ANTH"/>
    <property type="match status" value="1"/>
</dbReference>
<dbReference type="InterPro" id="IPR011417">
    <property type="entry name" value="ANTH_dom"/>
</dbReference>
<reference evidence="10" key="1">
    <citation type="submission" date="2023-05" db="EMBL/GenBank/DDBJ databases">
        <title>Nepenthes gracilis genome sequencing.</title>
        <authorList>
            <person name="Fukushima K."/>
        </authorList>
    </citation>
    <scope>NUCLEOTIDE SEQUENCE</scope>
    <source>
        <strain evidence="10">SING2019-196</strain>
    </source>
</reference>
<dbReference type="GO" id="GO:0000149">
    <property type="term" value="F:SNARE binding"/>
    <property type="evidence" value="ECO:0007669"/>
    <property type="project" value="TreeGrafter"/>
</dbReference>
<keyword evidence="4" id="KW-0254">Endocytosis</keyword>
<keyword evidence="8" id="KW-0968">Cytoplasmic vesicle</keyword>
<organism evidence="10 11">
    <name type="scientific">Nepenthes gracilis</name>
    <name type="common">Slender pitcher plant</name>
    <dbReference type="NCBI Taxonomy" id="150966"/>
    <lineage>
        <taxon>Eukaryota</taxon>
        <taxon>Viridiplantae</taxon>
        <taxon>Streptophyta</taxon>
        <taxon>Embryophyta</taxon>
        <taxon>Tracheophyta</taxon>
        <taxon>Spermatophyta</taxon>
        <taxon>Magnoliopsida</taxon>
        <taxon>eudicotyledons</taxon>
        <taxon>Gunneridae</taxon>
        <taxon>Pentapetalae</taxon>
        <taxon>Caryophyllales</taxon>
        <taxon>Nepenthaceae</taxon>
        <taxon>Nepenthes</taxon>
    </lineage>
</organism>
<dbReference type="InterPro" id="IPR008942">
    <property type="entry name" value="ENTH_VHS"/>
</dbReference>
<protein>
    <recommendedName>
        <fullName evidence="9">ENTH domain-containing protein</fullName>
    </recommendedName>
</protein>
<dbReference type="GO" id="GO:0032050">
    <property type="term" value="F:clathrin heavy chain binding"/>
    <property type="evidence" value="ECO:0007669"/>
    <property type="project" value="TreeGrafter"/>
</dbReference>
<evidence type="ECO:0000256" key="7">
    <source>
        <dbReference type="ARBA" id="ARBA00023176"/>
    </source>
</evidence>
<evidence type="ECO:0000256" key="1">
    <source>
        <dbReference type="ARBA" id="ARBA00004132"/>
    </source>
</evidence>
<dbReference type="InterPro" id="IPR013809">
    <property type="entry name" value="ENTH"/>
</dbReference>
<gene>
    <name evidence="10" type="ORF">Nepgr_015612</name>
</gene>
<proteinExistence type="predicted"/>
<dbReference type="GO" id="GO:0005545">
    <property type="term" value="F:1-phosphatidylinositol binding"/>
    <property type="evidence" value="ECO:0007669"/>
    <property type="project" value="InterPro"/>
</dbReference>
<dbReference type="GO" id="GO:0005905">
    <property type="term" value="C:clathrin-coated pit"/>
    <property type="evidence" value="ECO:0007669"/>
    <property type="project" value="UniProtKB-SubCell"/>
</dbReference>
<dbReference type="SUPFAM" id="SSF89009">
    <property type="entry name" value="GAT-like domain"/>
    <property type="match status" value="1"/>
</dbReference>
<keyword evidence="6" id="KW-0472">Membrane</keyword>
<accession>A0AAD3XRG2</accession>
<dbReference type="FunFam" id="1.25.40.90:FF:000027">
    <property type="entry name" value="Putative clathrin assembly protein"/>
    <property type="match status" value="1"/>
</dbReference>
<keyword evidence="5" id="KW-0333">Golgi apparatus</keyword>
<name>A0AAD3XRG2_NEPGR</name>
<feature type="domain" description="ENTH" evidence="9">
    <location>
        <begin position="25"/>
        <end position="156"/>
    </location>
</feature>
<dbReference type="InterPro" id="IPR048050">
    <property type="entry name" value="ANTH_N_plant"/>
</dbReference>
<evidence type="ECO:0000256" key="2">
    <source>
        <dbReference type="ARBA" id="ARBA00004555"/>
    </source>
</evidence>
<dbReference type="PANTHER" id="PTHR22951">
    <property type="entry name" value="CLATHRIN ASSEMBLY PROTEIN"/>
    <property type="match status" value="1"/>
</dbReference>
<dbReference type="SUPFAM" id="SSF48464">
    <property type="entry name" value="ENTH/VHS domain"/>
    <property type="match status" value="1"/>
</dbReference>
<dbReference type="EMBL" id="BSYO01000013">
    <property type="protein sequence ID" value="GMH13771.1"/>
    <property type="molecule type" value="Genomic_DNA"/>
</dbReference>
<dbReference type="Proteomes" id="UP001279734">
    <property type="component" value="Unassembled WGS sequence"/>
</dbReference>
<keyword evidence="7" id="KW-0168">Coated pit</keyword>
<sequence length="377" mass="42985">MELWRRGSGVLKDKNSIWIASVSRRFKYSHPDLEAAVIKATSHDERVVDYENTRRVFAWIKISHIHLFSFIRVLSRRMERTHNSIVAIKGLMLLHGVLCTKIPSARKIGRLPFDLSNFSGNCSIPSKRWGFDAFVRSYFAFVDQKSVLLSREIQDEIPKSEEDSDAQEMKLKEETITQELIQLQKLQVMLDILLKVQPRRSVMNEVVVLEAMDCVIIEVFDGYSKICNGIAKILMRIYGGAIKVEAEMALDVLKRATRQGDELADYVDLCREIGLLNASECPKVERIPEEDIRELVRIINGVTSGKSEDCCDYVEGDRTIAVVSEQIGFIGEREAHEPPSLKTIITHKWEVFDDVLKVSDLIDLSDEVEKTAIVPFL</sequence>
<evidence type="ECO:0000256" key="6">
    <source>
        <dbReference type="ARBA" id="ARBA00023136"/>
    </source>
</evidence>
<dbReference type="PROSITE" id="PS50942">
    <property type="entry name" value="ENTH"/>
    <property type="match status" value="1"/>
</dbReference>
<dbReference type="Gene3D" id="1.25.40.90">
    <property type="match status" value="1"/>
</dbReference>
<dbReference type="GO" id="GO:0005546">
    <property type="term" value="F:phosphatidylinositol-4,5-bisphosphate binding"/>
    <property type="evidence" value="ECO:0007669"/>
    <property type="project" value="TreeGrafter"/>
</dbReference>
<dbReference type="InterPro" id="IPR014712">
    <property type="entry name" value="ANTH_dom_sf"/>
</dbReference>
<dbReference type="GO" id="GO:0072583">
    <property type="term" value="P:clathrin-dependent endocytosis"/>
    <property type="evidence" value="ECO:0007669"/>
    <property type="project" value="InterPro"/>
</dbReference>
<dbReference type="CDD" id="cd16987">
    <property type="entry name" value="ANTH_N_AP180_plant"/>
    <property type="match status" value="1"/>
</dbReference>
<evidence type="ECO:0000256" key="8">
    <source>
        <dbReference type="ARBA" id="ARBA00023329"/>
    </source>
</evidence>
<dbReference type="GO" id="GO:0048268">
    <property type="term" value="P:clathrin coat assembly"/>
    <property type="evidence" value="ECO:0007669"/>
    <property type="project" value="InterPro"/>
</dbReference>
<evidence type="ECO:0000256" key="3">
    <source>
        <dbReference type="ARBA" id="ARBA00004600"/>
    </source>
</evidence>
<dbReference type="InterPro" id="IPR045192">
    <property type="entry name" value="AP180-like"/>
</dbReference>
<comment type="subcellular location">
    <subcellularLocation>
        <location evidence="1">Cytoplasmic vesicle</location>
        <location evidence="1">Clathrin-coated vesicle</location>
    </subcellularLocation>
    <subcellularLocation>
        <location evidence="2">Golgi apparatus</location>
    </subcellularLocation>
    <subcellularLocation>
        <location evidence="3">Membrane</location>
        <location evidence="3">Clathrin-coated pit</location>
    </subcellularLocation>
</comment>
<dbReference type="PANTHER" id="PTHR22951:SF19">
    <property type="entry name" value="OS08G0467300 PROTEIN"/>
    <property type="match status" value="1"/>
</dbReference>
<dbReference type="Gene3D" id="1.20.58.150">
    <property type="entry name" value="ANTH domain"/>
    <property type="match status" value="1"/>
</dbReference>
<comment type="caution">
    <text evidence="10">The sequence shown here is derived from an EMBL/GenBank/DDBJ whole genome shotgun (WGS) entry which is preliminary data.</text>
</comment>
<dbReference type="AlphaFoldDB" id="A0AAD3XRG2"/>
<keyword evidence="11" id="KW-1185">Reference proteome</keyword>
<evidence type="ECO:0000313" key="10">
    <source>
        <dbReference type="EMBL" id="GMH13771.1"/>
    </source>
</evidence>
<evidence type="ECO:0000313" key="11">
    <source>
        <dbReference type="Proteomes" id="UP001279734"/>
    </source>
</evidence>
<dbReference type="GO" id="GO:0005794">
    <property type="term" value="C:Golgi apparatus"/>
    <property type="evidence" value="ECO:0007669"/>
    <property type="project" value="UniProtKB-SubCell"/>
</dbReference>
<dbReference type="GO" id="GO:0030136">
    <property type="term" value="C:clathrin-coated vesicle"/>
    <property type="evidence" value="ECO:0007669"/>
    <property type="project" value="UniProtKB-SubCell"/>
</dbReference>